<gene>
    <name evidence="1" type="ORF">GA0070617_3210</name>
</gene>
<evidence type="ECO:0008006" key="3">
    <source>
        <dbReference type="Google" id="ProtNLM"/>
    </source>
</evidence>
<dbReference type="GO" id="GO:0006281">
    <property type="term" value="P:DNA repair"/>
    <property type="evidence" value="ECO:0007669"/>
    <property type="project" value="InterPro"/>
</dbReference>
<evidence type="ECO:0000313" key="1">
    <source>
        <dbReference type="EMBL" id="SCL56334.1"/>
    </source>
</evidence>
<dbReference type="RefSeq" id="WP_091438478.1">
    <property type="nucleotide sequence ID" value="NZ_BMMJ01000005.1"/>
</dbReference>
<keyword evidence="2" id="KW-1185">Reference proteome</keyword>
<dbReference type="SUPFAM" id="SSF48150">
    <property type="entry name" value="DNA-glycosylase"/>
    <property type="match status" value="1"/>
</dbReference>
<dbReference type="GO" id="GO:0003824">
    <property type="term" value="F:catalytic activity"/>
    <property type="evidence" value="ECO:0007669"/>
    <property type="project" value="InterPro"/>
</dbReference>
<dbReference type="OrthoDB" id="3078554at2"/>
<protein>
    <recommendedName>
        <fullName evidence="3">Endonuclease III</fullName>
    </recommendedName>
</protein>
<reference evidence="1 2" key="1">
    <citation type="submission" date="2016-06" db="EMBL/GenBank/DDBJ databases">
        <authorList>
            <person name="Kjaerup R.B."/>
            <person name="Dalgaard T.S."/>
            <person name="Juul-Madsen H.R."/>
        </authorList>
    </citation>
    <scope>NUCLEOTIDE SEQUENCE [LARGE SCALE GENOMIC DNA]</scope>
    <source>
        <strain evidence="1 2">DSM 45577</strain>
    </source>
</reference>
<dbReference type="STRING" id="683228.GA0070617_3210"/>
<evidence type="ECO:0000313" key="2">
    <source>
        <dbReference type="Proteomes" id="UP000198937"/>
    </source>
</evidence>
<dbReference type="InterPro" id="IPR011257">
    <property type="entry name" value="DNA_glycosylase"/>
</dbReference>
<dbReference type="Proteomes" id="UP000198937">
    <property type="component" value="Unassembled WGS sequence"/>
</dbReference>
<dbReference type="AlphaFoldDB" id="A0A1C6UQK1"/>
<name>A0A1C6UQK1_9ACTN</name>
<organism evidence="1 2">
    <name type="scientific">Micromonospora yangpuensis</name>
    <dbReference type="NCBI Taxonomy" id="683228"/>
    <lineage>
        <taxon>Bacteria</taxon>
        <taxon>Bacillati</taxon>
        <taxon>Actinomycetota</taxon>
        <taxon>Actinomycetes</taxon>
        <taxon>Micromonosporales</taxon>
        <taxon>Micromonosporaceae</taxon>
        <taxon>Micromonospora</taxon>
    </lineage>
</organism>
<dbReference type="EMBL" id="FMIA01000002">
    <property type="protein sequence ID" value="SCL56334.1"/>
    <property type="molecule type" value="Genomic_DNA"/>
</dbReference>
<proteinExistence type="predicted"/>
<sequence length="216" mass="23541">MTDPHRTARALLDRHGRTFADDAGITLTDRPAPLYQLLVLTTLLSTRIRASLAVSAARHLFAAGYRTPHAMAAASWSDRVDALGAAHYRRYDERTATMLGTAATHCQQRWHGDLRRLHADTGADRTALRRALTEFPGIGPTGADIFLREAQSVWPDLRPFLDRRALAGARRLGLPTSAPQLAHLVAPADLGRLASALVRVTLDEKAATDISRQATA</sequence>
<dbReference type="Gene3D" id="1.10.340.30">
    <property type="entry name" value="Hypothetical protein, domain 2"/>
    <property type="match status" value="1"/>
</dbReference>
<accession>A0A1C6UQK1</accession>